<accession>A0AAD1XSI1</accession>
<dbReference type="Proteomes" id="UP001295684">
    <property type="component" value="Unassembled WGS sequence"/>
</dbReference>
<proteinExistence type="predicted"/>
<evidence type="ECO:0000313" key="4">
    <source>
        <dbReference type="Proteomes" id="UP001295684"/>
    </source>
</evidence>
<organism evidence="3 4">
    <name type="scientific">Euplotes crassus</name>
    <dbReference type="NCBI Taxonomy" id="5936"/>
    <lineage>
        <taxon>Eukaryota</taxon>
        <taxon>Sar</taxon>
        <taxon>Alveolata</taxon>
        <taxon>Ciliophora</taxon>
        <taxon>Intramacronucleata</taxon>
        <taxon>Spirotrichea</taxon>
        <taxon>Hypotrichia</taxon>
        <taxon>Euplotida</taxon>
        <taxon>Euplotidae</taxon>
        <taxon>Moneuplotes</taxon>
    </lineage>
</organism>
<evidence type="ECO:0000256" key="2">
    <source>
        <dbReference type="SAM" id="MobiDB-lite"/>
    </source>
</evidence>
<feature type="compositionally biased region" description="Basic residues" evidence="2">
    <location>
        <begin position="251"/>
        <end position="267"/>
    </location>
</feature>
<dbReference type="AlphaFoldDB" id="A0AAD1XSI1"/>
<dbReference type="EMBL" id="CAMPGE010020175">
    <property type="protein sequence ID" value="CAI2378448.1"/>
    <property type="molecule type" value="Genomic_DNA"/>
</dbReference>
<evidence type="ECO:0000313" key="3">
    <source>
        <dbReference type="EMBL" id="CAI2378448.1"/>
    </source>
</evidence>
<gene>
    <name evidence="3" type="ORF">ECRASSUSDP1_LOCUS19844</name>
</gene>
<evidence type="ECO:0000256" key="1">
    <source>
        <dbReference type="SAM" id="Coils"/>
    </source>
</evidence>
<protein>
    <submittedName>
        <fullName evidence="3">Uncharacterized protein</fullName>
    </submittedName>
</protein>
<feature type="coiled-coil region" evidence="1">
    <location>
        <begin position="20"/>
        <end position="152"/>
    </location>
</feature>
<sequence>MSNNLAENNSSGGVFFCGKLNELKVQIMELNQKLATTTDENEELKTENSGLKEKFTKSETEYMKLEAAFKGLEKDMDKLKNDLEGTQNECEELKIQKDQLNTLLENTKTKNLLSQGNLEKKNFEINELREKLKDTEIDKLEMERAHNQLETSYLTLQDTCSSLKKTIETLTKSRDQKDKHLAIIHKENERLHKKLEMAGDAKTEVMAENYEPNVEKKEVKKTVKTTQKKIISKPLGHITGLTKESSDTYSKQKRAKLKQLAKLKNTK</sequence>
<keyword evidence="1" id="KW-0175">Coiled coil</keyword>
<dbReference type="Gene3D" id="1.10.287.1490">
    <property type="match status" value="1"/>
</dbReference>
<comment type="caution">
    <text evidence="3">The sequence shown here is derived from an EMBL/GenBank/DDBJ whole genome shotgun (WGS) entry which is preliminary data.</text>
</comment>
<name>A0AAD1XSI1_EUPCR</name>
<feature type="region of interest" description="Disordered" evidence="2">
    <location>
        <begin position="239"/>
        <end position="267"/>
    </location>
</feature>
<reference evidence="3" key="1">
    <citation type="submission" date="2023-07" db="EMBL/GenBank/DDBJ databases">
        <authorList>
            <consortium name="AG Swart"/>
            <person name="Singh M."/>
            <person name="Singh A."/>
            <person name="Seah K."/>
            <person name="Emmerich C."/>
        </authorList>
    </citation>
    <scope>NUCLEOTIDE SEQUENCE</scope>
    <source>
        <strain evidence="3">DP1</strain>
    </source>
</reference>
<keyword evidence="4" id="KW-1185">Reference proteome</keyword>